<keyword evidence="3 6" id="KW-0812">Transmembrane</keyword>
<comment type="caution">
    <text evidence="7">The sequence shown here is derived from an EMBL/GenBank/DDBJ whole genome shotgun (WGS) entry which is preliminary data.</text>
</comment>
<dbReference type="GO" id="GO:0015171">
    <property type="term" value="F:amino acid transmembrane transporter activity"/>
    <property type="evidence" value="ECO:0007669"/>
    <property type="project" value="TreeGrafter"/>
</dbReference>
<dbReference type="EMBL" id="JACIDJ010000007">
    <property type="protein sequence ID" value="MBB3899983.1"/>
    <property type="molecule type" value="Genomic_DNA"/>
</dbReference>
<comment type="subcellular location">
    <subcellularLocation>
        <location evidence="1">Cell membrane</location>
        <topology evidence="1">Multi-pass membrane protein</topology>
    </subcellularLocation>
</comment>
<dbReference type="InterPro" id="IPR001123">
    <property type="entry name" value="LeuE-type"/>
</dbReference>
<evidence type="ECO:0000256" key="3">
    <source>
        <dbReference type="ARBA" id="ARBA00022692"/>
    </source>
</evidence>
<evidence type="ECO:0000313" key="8">
    <source>
        <dbReference type="Proteomes" id="UP000553193"/>
    </source>
</evidence>
<keyword evidence="4 6" id="KW-1133">Transmembrane helix</keyword>
<reference evidence="7 8" key="1">
    <citation type="submission" date="2020-08" db="EMBL/GenBank/DDBJ databases">
        <title>Genomic Encyclopedia of Type Strains, Phase IV (KMG-IV): sequencing the most valuable type-strain genomes for metagenomic binning, comparative biology and taxonomic classification.</title>
        <authorList>
            <person name="Goeker M."/>
        </authorList>
    </citation>
    <scope>NUCLEOTIDE SEQUENCE [LARGE SCALE GENOMIC DNA]</scope>
    <source>
        <strain evidence="7 8">DSM 19979</strain>
    </source>
</reference>
<name>A0A840AHD0_9PROT</name>
<accession>A0A840AHD0</accession>
<dbReference type="RefSeq" id="WP_184386209.1">
    <property type="nucleotide sequence ID" value="NZ_JACIDJ010000007.1"/>
</dbReference>
<feature type="transmembrane region" description="Helical" evidence="6">
    <location>
        <begin position="112"/>
        <end position="134"/>
    </location>
</feature>
<dbReference type="PANTHER" id="PTHR30086">
    <property type="entry name" value="ARGININE EXPORTER PROTEIN ARGO"/>
    <property type="match status" value="1"/>
</dbReference>
<keyword evidence="8" id="KW-1185">Reference proteome</keyword>
<sequence length="203" mass="20863">MTLETWLAFLLASAAMLAIPGPTIMLVVGQALGQGRGRALPLVAGVALGDLTAITLSLAGLGALLAASSLGFTVLKWVGAAYLLWLGLRMWRAPVAEGTPPALPARRAFRDAYVVTALNPKGIAFFVAFVPQFITPAAPFLPQAALLVISFVTLAAANALLYALLAGRLSGAVARPAVRRAFNRLGGAMLMGAGAATAAMRRA</sequence>
<feature type="transmembrane region" description="Helical" evidence="6">
    <location>
        <begin position="40"/>
        <end position="68"/>
    </location>
</feature>
<dbReference type="PIRSF" id="PIRSF006324">
    <property type="entry name" value="LeuE"/>
    <property type="match status" value="1"/>
</dbReference>
<dbReference type="Proteomes" id="UP000553193">
    <property type="component" value="Unassembled WGS sequence"/>
</dbReference>
<evidence type="ECO:0000256" key="5">
    <source>
        <dbReference type="ARBA" id="ARBA00023136"/>
    </source>
</evidence>
<evidence type="ECO:0000313" key="7">
    <source>
        <dbReference type="EMBL" id="MBB3899983.1"/>
    </source>
</evidence>
<dbReference type="Pfam" id="PF01810">
    <property type="entry name" value="LysE"/>
    <property type="match status" value="1"/>
</dbReference>
<evidence type="ECO:0000256" key="2">
    <source>
        <dbReference type="ARBA" id="ARBA00022475"/>
    </source>
</evidence>
<feature type="transmembrane region" description="Helical" evidence="6">
    <location>
        <begin position="146"/>
        <end position="169"/>
    </location>
</feature>
<evidence type="ECO:0000256" key="4">
    <source>
        <dbReference type="ARBA" id="ARBA00022989"/>
    </source>
</evidence>
<keyword evidence="2" id="KW-1003">Cell membrane</keyword>
<evidence type="ECO:0000256" key="6">
    <source>
        <dbReference type="SAM" id="Phobius"/>
    </source>
</evidence>
<organism evidence="7 8">
    <name type="scientific">Roseococcus suduntuyensis</name>
    <dbReference type="NCBI Taxonomy" id="455361"/>
    <lineage>
        <taxon>Bacteria</taxon>
        <taxon>Pseudomonadati</taxon>
        <taxon>Pseudomonadota</taxon>
        <taxon>Alphaproteobacteria</taxon>
        <taxon>Acetobacterales</taxon>
        <taxon>Roseomonadaceae</taxon>
        <taxon>Roseococcus</taxon>
    </lineage>
</organism>
<feature type="transmembrane region" description="Helical" evidence="6">
    <location>
        <begin position="74"/>
        <end position="91"/>
    </location>
</feature>
<gene>
    <name evidence="7" type="ORF">GGQ83_003450</name>
</gene>
<dbReference type="GO" id="GO:0005886">
    <property type="term" value="C:plasma membrane"/>
    <property type="evidence" value="ECO:0007669"/>
    <property type="project" value="UniProtKB-SubCell"/>
</dbReference>
<keyword evidence="5 6" id="KW-0472">Membrane</keyword>
<dbReference type="PANTHER" id="PTHR30086:SF20">
    <property type="entry name" value="ARGININE EXPORTER PROTEIN ARGO-RELATED"/>
    <property type="match status" value="1"/>
</dbReference>
<feature type="transmembrane region" description="Helical" evidence="6">
    <location>
        <begin position="6"/>
        <end position="28"/>
    </location>
</feature>
<proteinExistence type="predicted"/>
<dbReference type="AlphaFoldDB" id="A0A840AHD0"/>
<evidence type="ECO:0000256" key="1">
    <source>
        <dbReference type="ARBA" id="ARBA00004651"/>
    </source>
</evidence>
<protein>
    <submittedName>
        <fullName evidence="7">Threonine/homoserine/homoserine lactone efflux protein</fullName>
    </submittedName>
</protein>